<evidence type="ECO:0000313" key="3">
    <source>
        <dbReference type="EMBL" id="MFC4826058.1"/>
    </source>
</evidence>
<dbReference type="InterPro" id="IPR017850">
    <property type="entry name" value="Alkaline_phosphatase_core_sf"/>
</dbReference>
<dbReference type="InterPro" id="IPR000917">
    <property type="entry name" value="Sulfatase_N"/>
</dbReference>
<dbReference type="Proteomes" id="UP001595945">
    <property type="component" value="Unassembled WGS sequence"/>
</dbReference>
<accession>A0ABD5Q5X0</accession>
<reference evidence="3 4" key="1">
    <citation type="journal article" date="2019" name="Int. J. Syst. Evol. Microbiol.">
        <title>The Global Catalogue of Microorganisms (GCM) 10K type strain sequencing project: providing services to taxonomists for standard genome sequencing and annotation.</title>
        <authorList>
            <consortium name="The Broad Institute Genomics Platform"/>
            <consortium name="The Broad Institute Genome Sequencing Center for Infectious Disease"/>
            <person name="Wu L."/>
            <person name="Ma J."/>
        </authorList>
    </citation>
    <scope>NUCLEOTIDE SEQUENCE [LARGE SCALE GENOMIC DNA]</scope>
    <source>
        <strain evidence="3 4">XZYJ18</strain>
    </source>
</reference>
<comment type="caution">
    <text evidence="3">The sequence shown here is derived from an EMBL/GenBank/DDBJ whole genome shotgun (WGS) entry which is preliminary data.</text>
</comment>
<organism evidence="3 4">
    <name type="scientific">Halorussus aquaticus</name>
    <dbReference type="NCBI Taxonomy" id="2953748"/>
    <lineage>
        <taxon>Archaea</taxon>
        <taxon>Methanobacteriati</taxon>
        <taxon>Methanobacteriota</taxon>
        <taxon>Stenosarchaea group</taxon>
        <taxon>Halobacteria</taxon>
        <taxon>Halobacteriales</taxon>
        <taxon>Haladaptataceae</taxon>
        <taxon>Halorussus</taxon>
    </lineage>
</organism>
<name>A0ABD5Q5X0_9EURY</name>
<comment type="similarity">
    <text evidence="1">Belongs to the sulfatase family.</text>
</comment>
<evidence type="ECO:0000256" key="1">
    <source>
        <dbReference type="ARBA" id="ARBA00008779"/>
    </source>
</evidence>
<dbReference type="PANTHER" id="PTHR42693">
    <property type="entry name" value="ARYLSULFATASE FAMILY MEMBER"/>
    <property type="match status" value="1"/>
</dbReference>
<sequence length="463" mass="51696">MSDAPNVIFLSADSLPQKSFSKQAKHIAEMTEGTVFTNAVATASDTNSAMPGLAAGVFSDTVPGWGLPDDGTAPRTVSRTLQSEGYDCGLWTDNFLFGEEYNYTDGFEFGNAGKPTWKKTAVNVIRDNFPDAAFRAAEVTYFRLFKPLLSAVRSTESFYLTAEELNQEALEWARTWDDGQHFLRVHYMDAHHPYEPPVEYVRDVVEETGFSRSELGKISRERIKTNGEDVTDAELDAIRSVFDASCRYLYDEVAELIADLVDCGAYRPSTDVLVFTADHGEALDPQKHRMMGHVPPAFWEDVVNVPLVVSVPKWSRDRVDRQVSLIDLVPTILRAVDIDPPESVEGRPAERPEDMVRETTTFVSEWRSDDGDAWRRYRGVRTEDAKVFGARLGDDDVCVSTVLDDSGETLSTISERQPSADLTDAHQKLLAEIEPRGGLLSEGTDKDFDADVEDHLRNLGYVE</sequence>
<protein>
    <submittedName>
        <fullName evidence="3">Sulfatase-like hydrolase/transferase</fullName>
    </submittedName>
</protein>
<dbReference type="Gene3D" id="3.40.720.10">
    <property type="entry name" value="Alkaline Phosphatase, subunit A"/>
    <property type="match status" value="1"/>
</dbReference>
<dbReference type="InterPro" id="IPR050738">
    <property type="entry name" value="Sulfatase"/>
</dbReference>
<dbReference type="SUPFAM" id="SSF53649">
    <property type="entry name" value="Alkaline phosphatase-like"/>
    <property type="match status" value="1"/>
</dbReference>
<feature type="domain" description="Sulfatase N-terminal" evidence="2">
    <location>
        <begin position="5"/>
        <end position="338"/>
    </location>
</feature>
<gene>
    <name evidence="3" type="ORF">ACFO9K_17535</name>
</gene>
<keyword evidence="4" id="KW-1185">Reference proteome</keyword>
<proteinExistence type="inferred from homology"/>
<dbReference type="RefSeq" id="WP_254268306.1">
    <property type="nucleotide sequence ID" value="NZ_CP100400.1"/>
</dbReference>
<dbReference type="PANTHER" id="PTHR42693:SF33">
    <property type="entry name" value="ARYLSULFATASE"/>
    <property type="match status" value="1"/>
</dbReference>
<dbReference type="Pfam" id="PF00884">
    <property type="entry name" value="Sulfatase"/>
    <property type="match status" value="1"/>
</dbReference>
<dbReference type="GeneID" id="73046849"/>
<evidence type="ECO:0000313" key="4">
    <source>
        <dbReference type="Proteomes" id="UP001595945"/>
    </source>
</evidence>
<dbReference type="EMBL" id="JBHSHT010000002">
    <property type="protein sequence ID" value="MFC4826058.1"/>
    <property type="molecule type" value="Genomic_DNA"/>
</dbReference>
<dbReference type="AlphaFoldDB" id="A0ABD5Q5X0"/>
<evidence type="ECO:0000259" key="2">
    <source>
        <dbReference type="Pfam" id="PF00884"/>
    </source>
</evidence>